<gene>
    <name evidence="2" type="ORF">STEHIDRAFT_68465</name>
</gene>
<evidence type="ECO:0000313" key="3">
    <source>
        <dbReference type="Proteomes" id="UP000053927"/>
    </source>
</evidence>
<dbReference type="GeneID" id="18806436"/>
<accession>R7RZ10</accession>
<keyword evidence="3" id="KW-1185">Reference proteome</keyword>
<feature type="domain" description="CxC2-like cysteine cluster KDZ transposase-associated" evidence="1">
    <location>
        <begin position="79"/>
        <end position="172"/>
    </location>
</feature>
<name>R7RZ10_STEHR</name>
<dbReference type="OrthoDB" id="3257768at2759"/>
<protein>
    <recommendedName>
        <fullName evidence="1">CxC2-like cysteine cluster KDZ transposase-associated domain-containing protein</fullName>
    </recommendedName>
</protein>
<evidence type="ECO:0000313" key="2">
    <source>
        <dbReference type="EMBL" id="EIM80063.1"/>
    </source>
</evidence>
<proteinExistence type="predicted"/>
<organism evidence="2 3">
    <name type="scientific">Stereum hirsutum (strain FP-91666)</name>
    <name type="common">White-rot fungus</name>
    <dbReference type="NCBI Taxonomy" id="721885"/>
    <lineage>
        <taxon>Eukaryota</taxon>
        <taxon>Fungi</taxon>
        <taxon>Dikarya</taxon>
        <taxon>Basidiomycota</taxon>
        <taxon>Agaricomycotina</taxon>
        <taxon>Agaricomycetes</taxon>
        <taxon>Russulales</taxon>
        <taxon>Stereaceae</taxon>
        <taxon>Stereum</taxon>
    </lineage>
</organism>
<feature type="non-terminal residue" evidence="2">
    <location>
        <position position="1"/>
    </location>
</feature>
<dbReference type="RefSeq" id="XP_007310652.1">
    <property type="nucleotide sequence ID" value="XM_007310590.1"/>
</dbReference>
<reference evidence="3" key="1">
    <citation type="journal article" date="2012" name="Science">
        <title>The Paleozoic origin of enzymatic lignin decomposition reconstructed from 31 fungal genomes.</title>
        <authorList>
            <person name="Floudas D."/>
            <person name="Binder M."/>
            <person name="Riley R."/>
            <person name="Barry K."/>
            <person name="Blanchette R.A."/>
            <person name="Henrissat B."/>
            <person name="Martinez A.T."/>
            <person name="Otillar R."/>
            <person name="Spatafora J.W."/>
            <person name="Yadav J.S."/>
            <person name="Aerts A."/>
            <person name="Benoit I."/>
            <person name="Boyd A."/>
            <person name="Carlson A."/>
            <person name="Copeland A."/>
            <person name="Coutinho P.M."/>
            <person name="de Vries R.P."/>
            <person name="Ferreira P."/>
            <person name="Findley K."/>
            <person name="Foster B."/>
            <person name="Gaskell J."/>
            <person name="Glotzer D."/>
            <person name="Gorecki P."/>
            <person name="Heitman J."/>
            <person name="Hesse C."/>
            <person name="Hori C."/>
            <person name="Igarashi K."/>
            <person name="Jurgens J.A."/>
            <person name="Kallen N."/>
            <person name="Kersten P."/>
            <person name="Kohler A."/>
            <person name="Kuees U."/>
            <person name="Kumar T.K.A."/>
            <person name="Kuo A."/>
            <person name="LaButti K."/>
            <person name="Larrondo L.F."/>
            <person name="Lindquist E."/>
            <person name="Ling A."/>
            <person name="Lombard V."/>
            <person name="Lucas S."/>
            <person name="Lundell T."/>
            <person name="Martin R."/>
            <person name="McLaughlin D.J."/>
            <person name="Morgenstern I."/>
            <person name="Morin E."/>
            <person name="Murat C."/>
            <person name="Nagy L.G."/>
            <person name="Nolan M."/>
            <person name="Ohm R.A."/>
            <person name="Patyshakuliyeva A."/>
            <person name="Rokas A."/>
            <person name="Ruiz-Duenas F.J."/>
            <person name="Sabat G."/>
            <person name="Salamov A."/>
            <person name="Samejima M."/>
            <person name="Schmutz J."/>
            <person name="Slot J.C."/>
            <person name="St John F."/>
            <person name="Stenlid J."/>
            <person name="Sun H."/>
            <person name="Sun S."/>
            <person name="Syed K."/>
            <person name="Tsang A."/>
            <person name="Wiebenga A."/>
            <person name="Young D."/>
            <person name="Pisabarro A."/>
            <person name="Eastwood D.C."/>
            <person name="Martin F."/>
            <person name="Cullen D."/>
            <person name="Grigoriev I.V."/>
            <person name="Hibbett D.S."/>
        </authorList>
    </citation>
    <scope>NUCLEOTIDE SEQUENCE [LARGE SCALE GENOMIC DNA]</scope>
    <source>
        <strain evidence="3">FP-91666</strain>
    </source>
</reference>
<sequence length="481" mass="53757">HRQEYLDEFLRYEGRGYWVKDTCCPSCTSEDASAVIRCYDCFGGQLVCEQCAVSHHQLNPFHRIKARRWNGLYFTPESLAHLGLVVRLGPHRPGSECPTGQTLRGFTVIHTNGIHSATIDLLRAGIYPATVLSPQSGATFAAMKLFHLLSLQGKLTGYDFLHTLERYTDNTGLYPPPGRLPAFMNMARQWRHLKMVKRAGRGHDPAGIKATVDGELAVNCPACPQPGINLPAGWDQVPKRDQWLYQLILAMDANFRLKNRLRTSSRTDPGLGTGWAYFVPEDEYKKHILKYVTQEEISTCSGFEALSNANQKNAKGLRSTGVGAIICARHSFWRPTGMGDLQKGERYCNMDFVYCSGTRGTRVLRMLISYDVVCQWKIHFYSKRIDGIPAHIRPTLGPESVQYAVPKFHLPPHEEKCQAPHSLNFKPGAGETDGEGIERNWGVTLNGAAPSTKEMGPGARHDTLDDHCGHANWQKLVNLGQ</sequence>
<dbReference type="InterPro" id="IPR041457">
    <property type="entry name" value="CxC2_KDZ-assoc"/>
</dbReference>
<evidence type="ECO:0000259" key="1">
    <source>
        <dbReference type="Pfam" id="PF18803"/>
    </source>
</evidence>
<dbReference type="Proteomes" id="UP000053927">
    <property type="component" value="Unassembled WGS sequence"/>
</dbReference>
<dbReference type="Pfam" id="PF18758">
    <property type="entry name" value="KDZ"/>
    <property type="match status" value="1"/>
</dbReference>
<dbReference type="KEGG" id="shs:STEHIDRAFT_68465"/>
<dbReference type="OMA" id="CEWARAT"/>
<dbReference type="eggNOG" id="ENOG502SJXV">
    <property type="taxonomic scope" value="Eukaryota"/>
</dbReference>
<dbReference type="EMBL" id="JH687399">
    <property type="protein sequence ID" value="EIM80063.1"/>
    <property type="molecule type" value="Genomic_DNA"/>
</dbReference>
<dbReference type="InterPro" id="IPR040521">
    <property type="entry name" value="KDZ"/>
</dbReference>
<dbReference type="Pfam" id="PF18803">
    <property type="entry name" value="CxC2"/>
    <property type="match status" value="1"/>
</dbReference>
<dbReference type="AlphaFoldDB" id="R7RZ10"/>